<reference evidence="1" key="1">
    <citation type="submission" date="2020-08" db="EMBL/GenBank/DDBJ databases">
        <title>Multicomponent nature underlies the extraordinary mechanical properties of spider dragline silk.</title>
        <authorList>
            <person name="Kono N."/>
            <person name="Nakamura H."/>
            <person name="Mori M."/>
            <person name="Yoshida Y."/>
            <person name="Ohtoshi R."/>
            <person name="Malay A.D."/>
            <person name="Moran D.A.P."/>
            <person name="Tomita M."/>
            <person name="Numata K."/>
            <person name="Arakawa K."/>
        </authorList>
    </citation>
    <scope>NUCLEOTIDE SEQUENCE</scope>
</reference>
<proteinExistence type="predicted"/>
<organism evidence="1 2">
    <name type="scientific">Nephila pilipes</name>
    <name type="common">Giant wood spider</name>
    <name type="synonym">Nephila maculata</name>
    <dbReference type="NCBI Taxonomy" id="299642"/>
    <lineage>
        <taxon>Eukaryota</taxon>
        <taxon>Metazoa</taxon>
        <taxon>Ecdysozoa</taxon>
        <taxon>Arthropoda</taxon>
        <taxon>Chelicerata</taxon>
        <taxon>Arachnida</taxon>
        <taxon>Araneae</taxon>
        <taxon>Araneomorphae</taxon>
        <taxon>Entelegynae</taxon>
        <taxon>Araneoidea</taxon>
        <taxon>Nephilidae</taxon>
        <taxon>Nephila</taxon>
    </lineage>
</organism>
<keyword evidence="2" id="KW-1185">Reference proteome</keyword>
<dbReference type="Proteomes" id="UP000887013">
    <property type="component" value="Unassembled WGS sequence"/>
</dbReference>
<protein>
    <submittedName>
        <fullName evidence="1">Uncharacterized protein</fullName>
    </submittedName>
</protein>
<sequence>MLLIGSVEEYYSPITQSSSSISTVRQLVVPTLQRTSANFDHCSGFLASIGVVVLNHPLKSLDLCPVTIYCSHIGAAPKWDHFLWLSKHSSDYDGLFDALFIADFQKCFGENYNRFKKSVESSEDYFEYT</sequence>
<evidence type="ECO:0000313" key="1">
    <source>
        <dbReference type="EMBL" id="GFS83243.1"/>
    </source>
</evidence>
<comment type="caution">
    <text evidence="1">The sequence shown here is derived from an EMBL/GenBank/DDBJ whole genome shotgun (WGS) entry which is preliminary data.</text>
</comment>
<dbReference type="AlphaFoldDB" id="A0A8X6MXW4"/>
<evidence type="ECO:0000313" key="2">
    <source>
        <dbReference type="Proteomes" id="UP000887013"/>
    </source>
</evidence>
<name>A0A8X6MXW4_NEPPI</name>
<gene>
    <name evidence="1" type="ORF">NPIL_664611</name>
</gene>
<accession>A0A8X6MXW4</accession>
<dbReference type="EMBL" id="BMAW01098137">
    <property type="protein sequence ID" value="GFS83243.1"/>
    <property type="molecule type" value="Genomic_DNA"/>
</dbReference>